<gene>
    <name evidence="21" type="primary">Acey_s0287.g1454</name>
    <name evidence="21" type="ORF">Y032_0287g1454</name>
</gene>
<evidence type="ECO:0000256" key="19">
    <source>
        <dbReference type="ARBA" id="ARBA00023291"/>
    </source>
</evidence>
<dbReference type="InterPro" id="IPR012675">
    <property type="entry name" value="Beta-grasp_dom_sf"/>
</dbReference>
<evidence type="ECO:0000313" key="22">
    <source>
        <dbReference type="Proteomes" id="UP000024635"/>
    </source>
</evidence>
<keyword evidence="17 20" id="KW-0496">Mitochondrion</keyword>
<dbReference type="Pfam" id="PF13534">
    <property type="entry name" value="Fer4_17"/>
    <property type="match status" value="1"/>
</dbReference>
<dbReference type="PROSITE" id="PS00197">
    <property type="entry name" value="2FE2S_FER_1"/>
    <property type="match status" value="1"/>
</dbReference>
<dbReference type="GO" id="GO:0006099">
    <property type="term" value="P:tricarboxylic acid cycle"/>
    <property type="evidence" value="ECO:0007669"/>
    <property type="project" value="UniProtKB-UniPathway"/>
</dbReference>
<keyword evidence="18" id="KW-0472">Membrane</keyword>
<keyword evidence="9" id="KW-0816">Tricarboxylic acid cycle</keyword>
<keyword evidence="16 20" id="KW-0411">Iron-sulfur</keyword>
<dbReference type="PROSITE" id="PS51085">
    <property type="entry name" value="2FE2S_FER_2"/>
    <property type="match status" value="1"/>
</dbReference>
<dbReference type="InterPro" id="IPR006058">
    <property type="entry name" value="2Fe2S_fd_BS"/>
</dbReference>
<evidence type="ECO:0000256" key="10">
    <source>
        <dbReference type="ARBA" id="ARBA00022714"/>
    </source>
</evidence>
<organism evidence="21 22">
    <name type="scientific">Ancylostoma ceylanicum</name>
    <dbReference type="NCBI Taxonomy" id="53326"/>
    <lineage>
        <taxon>Eukaryota</taxon>
        <taxon>Metazoa</taxon>
        <taxon>Ecdysozoa</taxon>
        <taxon>Nematoda</taxon>
        <taxon>Chromadorea</taxon>
        <taxon>Rhabditida</taxon>
        <taxon>Rhabditina</taxon>
        <taxon>Rhabditomorpha</taxon>
        <taxon>Strongyloidea</taxon>
        <taxon>Ancylostomatidae</taxon>
        <taxon>Ancylostomatinae</taxon>
        <taxon>Ancylostoma</taxon>
    </lineage>
</organism>
<dbReference type="SUPFAM" id="SSF54292">
    <property type="entry name" value="2Fe-2S ferredoxin-like"/>
    <property type="match status" value="1"/>
</dbReference>
<dbReference type="STRING" id="53326.A0A016S5S9"/>
<evidence type="ECO:0000256" key="1">
    <source>
        <dbReference type="ARBA" id="ARBA00002787"/>
    </source>
</evidence>
<comment type="similarity">
    <text evidence="4 20">Belongs to the succinate dehydrogenase/fumarate reductase iron-sulfur protein family.</text>
</comment>
<dbReference type="EMBL" id="JARK01001623">
    <property type="protein sequence ID" value="EYB85993.1"/>
    <property type="molecule type" value="Genomic_DNA"/>
</dbReference>
<dbReference type="GO" id="GO:0051539">
    <property type="term" value="F:4 iron, 4 sulfur cluster binding"/>
    <property type="evidence" value="ECO:0007669"/>
    <property type="project" value="UniProtKB-KW"/>
</dbReference>
<dbReference type="NCBIfam" id="NF004616">
    <property type="entry name" value="PRK05950.1"/>
    <property type="match status" value="1"/>
</dbReference>
<evidence type="ECO:0000313" key="21">
    <source>
        <dbReference type="EMBL" id="EYB85993.1"/>
    </source>
</evidence>
<keyword evidence="10 20" id="KW-0001">2Fe-2S</keyword>
<keyword evidence="8 20" id="KW-0004">4Fe-4S</keyword>
<comment type="cofactor">
    <cofactor evidence="20">
        <name>[4Fe-4S] cluster</name>
        <dbReference type="ChEBI" id="CHEBI:49883"/>
    </cofactor>
    <text evidence="20">Binds 1 [4Fe-4S] cluster.</text>
</comment>
<dbReference type="PANTHER" id="PTHR11921:SF29">
    <property type="entry name" value="SUCCINATE DEHYDROGENASE [UBIQUINONE] IRON-SULFUR SUBUNIT, MITOCHONDRIAL"/>
    <property type="match status" value="1"/>
</dbReference>
<dbReference type="PANTHER" id="PTHR11921">
    <property type="entry name" value="SUCCINATE DEHYDROGENASE IRON-SULFUR PROTEIN"/>
    <property type="match status" value="1"/>
</dbReference>
<comment type="catalytic activity">
    <reaction evidence="20">
        <text>a quinone + succinate = fumarate + a quinol</text>
        <dbReference type="Rhea" id="RHEA:40523"/>
        <dbReference type="ChEBI" id="CHEBI:24646"/>
        <dbReference type="ChEBI" id="CHEBI:29806"/>
        <dbReference type="ChEBI" id="CHEBI:30031"/>
        <dbReference type="ChEBI" id="CHEBI:132124"/>
    </reaction>
</comment>
<dbReference type="AlphaFoldDB" id="A0A016S5S9"/>
<evidence type="ECO:0000256" key="16">
    <source>
        <dbReference type="ARBA" id="ARBA00023014"/>
    </source>
</evidence>
<dbReference type="InterPro" id="IPR025192">
    <property type="entry name" value="Succ_DH/fum_Rdtase_N"/>
</dbReference>
<evidence type="ECO:0000256" key="17">
    <source>
        <dbReference type="ARBA" id="ARBA00023128"/>
    </source>
</evidence>
<comment type="pathway">
    <text evidence="3 20">Carbohydrate metabolism; tricarboxylic acid cycle; fumarate from succinate (eukaryal route): step 1/1.</text>
</comment>
<evidence type="ECO:0000256" key="2">
    <source>
        <dbReference type="ARBA" id="ARBA00004443"/>
    </source>
</evidence>
<dbReference type="InterPro" id="IPR050573">
    <property type="entry name" value="SDH/FRD_Iron-Sulfur"/>
</dbReference>
<evidence type="ECO:0000256" key="5">
    <source>
        <dbReference type="ARBA" id="ARBA00011421"/>
    </source>
</evidence>
<keyword evidence="15 20" id="KW-0408">Iron</keyword>
<dbReference type="NCBIfam" id="TIGR00384">
    <property type="entry name" value="dhsB"/>
    <property type="match status" value="1"/>
</dbReference>
<dbReference type="PROSITE" id="PS00198">
    <property type="entry name" value="4FE4S_FER_1"/>
    <property type="match status" value="1"/>
</dbReference>
<comment type="subunit">
    <text evidence="5">Component of complex II composed of four subunits: a flavoprotein (FP), an iron-sulfur protein (IP), and a cytochrome b composed of a large and a small subunit.</text>
</comment>
<reference evidence="22" key="1">
    <citation type="journal article" date="2015" name="Nat. Genet.">
        <title>The genome and transcriptome of the zoonotic hookworm Ancylostoma ceylanicum identify infection-specific gene families.</title>
        <authorList>
            <person name="Schwarz E.M."/>
            <person name="Hu Y."/>
            <person name="Antoshechkin I."/>
            <person name="Miller M.M."/>
            <person name="Sternberg P.W."/>
            <person name="Aroian R.V."/>
        </authorList>
    </citation>
    <scope>NUCLEOTIDE SEQUENCE</scope>
    <source>
        <strain evidence="22">HY135</strain>
    </source>
</reference>
<keyword evidence="22" id="KW-1185">Reference proteome</keyword>
<dbReference type="EC" id="1.3.5.1" evidence="6 20"/>
<dbReference type="Proteomes" id="UP000024635">
    <property type="component" value="Unassembled WGS sequence"/>
</dbReference>
<dbReference type="SUPFAM" id="SSF46548">
    <property type="entry name" value="alpha-helical ferredoxin"/>
    <property type="match status" value="1"/>
</dbReference>
<dbReference type="InterPro" id="IPR017900">
    <property type="entry name" value="4Fe4S_Fe_S_CS"/>
</dbReference>
<dbReference type="GO" id="GO:0005743">
    <property type="term" value="C:mitochondrial inner membrane"/>
    <property type="evidence" value="ECO:0007669"/>
    <property type="project" value="UniProtKB-SubCell"/>
</dbReference>
<dbReference type="GO" id="GO:0009055">
    <property type="term" value="F:electron transfer activity"/>
    <property type="evidence" value="ECO:0007669"/>
    <property type="project" value="InterPro"/>
</dbReference>
<dbReference type="InterPro" id="IPR001041">
    <property type="entry name" value="2Fe-2S_ferredoxin-type"/>
</dbReference>
<comment type="caution">
    <text evidence="21">The sequence shown here is derived from an EMBL/GenBank/DDBJ whole genome shotgun (WGS) entry which is preliminary data.</text>
</comment>
<evidence type="ECO:0000256" key="14">
    <source>
        <dbReference type="ARBA" id="ARBA00023002"/>
    </source>
</evidence>
<comment type="function">
    <text evidence="1 20">Iron-sulfur protein (IP) subunit of succinate dehydrogenase (SDH) that is involved in complex II of the mitochondrial electron transport chain and is responsible for transferring electrons from succinate to ubiquinone (coenzyme Q).</text>
</comment>
<dbReference type="Pfam" id="PF13085">
    <property type="entry name" value="Fer2_3"/>
    <property type="match status" value="1"/>
</dbReference>
<evidence type="ECO:0000256" key="11">
    <source>
        <dbReference type="ARBA" id="ARBA00022723"/>
    </source>
</evidence>
<evidence type="ECO:0000256" key="15">
    <source>
        <dbReference type="ARBA" id="ARBA00023004"/>
    </source>
</evidence>
<evidence type="ECO:0000256" key="13">
    <source>
        <dbReference type="ARBA" id="ARBA00022946"/>
    </source>
</evidence>
<keyword evidence="12 20" id="KW-0999">Mitochondrion inner membrane</keyword>
<comment type="cofactor">
    <cofactor evidence="20">
        <name>[2Fe-2S] cluster</name>
        <dbReference type="ChEBI" id="CHEBI:190135"/>
    </cofactor>
    <text evidence="20">Binds 1 [2Fe-2S] cluster.</text>
</comment>
<evidence type="ECO:0000256" key="6">
    <source>
        <dbReference type="ARBA" id="ARBA00012792"/>
    </source>
</evidence>
<dbReference type="FunFam" id="3.10.20.30:FF:000007">
    <property type="entry name" value="Succinate dehydrogenase [ubiquinone] iron-sulfur subunit, mitochondrial"/>
    <property type="match status" value="1"/>
</dbReference>
<dbReference type="Gene3D" id="3.10.20.30">
    <property type="match status" value="1"/>
</dbReference>
<dbReference type="InterPro" id="IPR009051">
    <property type="entry name" value="Helical_ferredxn"/>
</dbReference>
<dbReference type="InterPro" id="IPR004489">
    <property type="entry name" value="Succ_DH/fum_Rdtase_Fe-S"/>
</dbReference>
<dbReference type="PROSITE" id="PS51379">
    <property type="entry name" value="4FE4S_FER_2"/>
    <property type="match status" value="1"/>
</dbReference>
<accession>A0A016S5S9</accession>
<keyword evidence="19 20" id="KW-0003">3Fe-4S</keyword>
<dbReference type="GO" id="GO:0022904">
    <property type="term" value="P:respiratory electron transport chain"/>
    <property type="evidence" value="ECO:0007669"/>
    <property type="project" value="TreeGrafter"/>
</dbReference>
<evidence type="ECO:0000256" key="9">
    <source>
        <dbReference type="ARBA" id="ARBA00022532"/>
    </source>
</evidence>
<name>A0A016S5S9_9BILA</name>
<keyword evidence="13" id="KW-0809">Transit peptide</keyword>
<dbReference type="GO" id="GO:0051538">
    <property type="term" value="F:3 iron, 4 sulfur cluster binding"/>
    <property type="evidence" value="ECO:0007669"/>
    <property type="project" value="UniProtKB-KW"/>
</dbReference>
<evidence type="ECO:0000256" key="8">
    <source>
        <dbReference type="ARBA" id="ARBA00022485"/>
    </source>
</evidence>
<evidence type="ECO:0000256" key="7">
    <source>
        <dbReference type="ARBA" id="ARBA00016766"/>
    </source>
</evidence>
<comment type="cofactor">
    <cofactor evidence="20">
        <name>[3Fe-4S] cluster</name>
        <dbReference type="ChEBI" id="CHEBI:21137"/>
    </cofactor>
    <text evidence="20">Binds 1 [3Fe-4S] cluster.</text>
</comment>
<evidence type="ECO:0000256" key="3">
    <source>
        <dbReference type="ARBA" id="ARBA00004788"/>
    </source>
</evidence>
<evidence type="ECO:0000256" key="18">
    <source>
        <dbReference type="ARBA" id="ARBA00023136"/>
    </source>
</evidence>
<dbReference type="GO" id="GO:0046872">
    <property type="term" value="F:metal ion binding"/>
    <property type="evidence" value="ECO:0007669"/>
    <property type="project" value="UniProtKB-KW"/>
</dbReference>
<dbReference type="InterPro" id="IPR017896">
    <property type="entry name" value="4Fe4S_Fe-S-bd"/>
</dbReference>
<dbReference type="GO" id="GO:0051537">
    <property type="term" value="F:2 iron, 2 sulfur cluster binding"/>
    <property type="evidence" value="ECO:0007669"/>
    <property type="project" value="UniProtKB-KW"/>
</dbReference>
<dbReference type="UniPathway" id="UPA00223">
    <property type="reaction ID" value="UER01006"/>
</dbReference>
<protein>
    <recommendedName>
        <fullName evidence="7 20">Succinate dehydrogenase [ubiquinone] iron-sulfur subunit, mitochondrial</fullName>
        <ecNumber evidence="6 20">1.3.5.1</ecNumber>
    </recommendedName>
</protein>
<dbReference type="OrthoDB" id="1696654at2759"/>
<dbReference type="InterPro" id="IPR036010">
    <property type="entry name" value="2Fe-2S_ferredoxin-like_sf"/>
</dbReference>
<evidence type="ECO:0000256" key="4">
    <source>
        <dbReference type="ARBA" id="ARBA00009433"/>
    </source>
</evidence>
<proteinExistence type="inferred from homology"/>
<comment type="subcellular location">
    <subcellularLocation>
        <location evidence="2 20">Mitochondrion inner membrane</location>
        <topology evidence="2 20">Peripheral membrane protein</topology>
        <orientation evidence="2 20">Matrix side</orientation>
    </subcellularLocation>
</comment>
<dbReference type="GO" id="GO:0008177">
    <property type="term" value="F:succinate dehydrogenase (quinone) activity"/>
    <property type="evidence" value="ECO:0007669"/>
    <property type="project" value="UniProtKB-EC"/>
</dbReference>
<dbReference type="FunFam" id="1.10.1060.10:FF:000029">
    <property type="entry name" value="Succinate dehydrogenase [ubiquinone] iron-sulfur subunit, mitochondrial"/>
    <property type="match status" value="1"/>
</dbReference>
<evidence type="ECO:0000256" key="20">
    <source>
        <dbReference type="RuleBase" id="RU361237"/>
    </source>
</evidence>
<evidence type="ECO:0000256" key="12">
    <source>
        <dbReference type="ARBA" id="ARBA00022792"/>
    </source>
</evidence>
<dbReference type="Gene3D" id="1.10.1060.10">
    <property type="entry name" value="Alpha-helical ferredoxin"/>
    <property type="match status" value="1"/>
</dbReference>
<keyword evidence="14" id="KW-0560">Oxidoreductase</keyword>
<sequence>MLARSLLLARADAMILASRAASPAAAPSKTTGRRVKTFQIYRYDPEKPGSKPYMKKYDVDLNECGLMVLDALIKIKNEQDPTLTFRRSCREGICGSCSMNIGGENTLACISRIDTNTSRTTKIYPLPHMYVIRDLVADMNLFYEQYTSIQPWLQKNTALTLGEKQMHQSIKEREKLDGLYECILCACCSTSCPSYWWNADKYLGPAVLMQAYRWIIDSRDDFPMERLHRMHDHYSAYKCHTIMNCTKTCPKHLNPAKAIGEIKALLTGYKTKPAPEPSKF</sequence>
<keyword evidence="11 20" id="KW-0479">Metal-binding</keyword>